<feature type="compositionally biased region" description="Basic and acidic residues" evidence="7">
    <location>
        <begin position="151"/>
        <end position="162"/>
    </location>
</feature>
<feature type="compositionally biased region" description="Low complexity" evidence="7">
    <location>
        <begin position="114"/>
        <end position="126"/>
    </location>
</feature>
<dbReference type="SUPFAM" id="SSF57667">
    <property type="entry name" value="beta-beta-alpha zinc fingers"/>
    <property type="match status" value="1"/>
</dbReference>
<dbReference type="InterPro" id="IPR012337">
    <property type="entry name" value="RNaseH-like_sf"/>
</dbReference>
<feature type="compositionally biased region" description="Basic and acidic residues" evidence="7">
    <location>
        <begin position="562"/>
        <end position="581"/>
    </location>
</feature>
<gene>
    <name evidence="9" type="ORF">G2W53_003368</name>
</gene>
<dbReference type="Proteomes" id="UP000634136">
    <property type="component" value="Unassembled WGS sequence"/>
</dbReference>
<sequence length="581" mass="66939">MGRCSFTDDVAAHFTASLLASPHHCSLDAMATQFNVGEEMLKESFSIVIQNIDDAAVVQRIISIELIRFYEHTFFFCNSTKLAIWKSLPGSYEQQKDREKVYWLFGNLYQNEENNSGSSSSAPSEGKNGEAQKRVKGINLSKSKKRKRKEKVLIQKNEDTNRRPVRPSSWVWKFFTEVEGCDPRFPRAACNWCGYTYACHRKNNGTSSMATHLQNLRKKIPRNLRDPSQRQLSFQPKKKKEEGGEGTGGTLSVISFDVTACREALARMIIVDELPFKHVEGERFRYFMSIVQPMFLIPSRITIARDCLSLYVKEKARLKETLLKRYQSVSLTADCWTSVQNLNYLGLTEHFIDIDWKLHKRILNFCPIENHRGETIGEAIESCLIEWGIEKVFTITVDNASLNDVAVSYLRGKINGWNGSVLRGGYLHVRCVAHILNLVVNDGLKYMHESITKIQNAVRYVRASPARMKKFKECVEKEKIQSTSMVHFGKFFDVEVADSISWKVKNGLYKMYDYYKLCVGSNVRPIPTQSNQSRNKTQTNQQDDRNLFAMEFDRDMNEEDNLENKSEIDQYLLEPREKMSS</sequence>
<dbReference type="InterPro" id="IPR036236">
    <property type="entry name" value="Znf_C2H2_sf"/>
</dbReference>
<protein>
    <submittedName>
        <fullName evidence="9">Zinc finger BED domain-containing protein RICESLEEPER 2-like</fullName>
    </submittedName>
</protein>
<feature type="region of interest" description="Disordered" evidence="7">
    <location>
        <begin position="219"/>
        <end position="247"/>
    </location>
</feature>
<evidence type="ECO:0000256" key="2">
    <source>
        <dbReference type="ARBA" id="ARBA00022771"/>
    </source>
</evidence>
<evidence type="ECO:0000256" key="1">
    <source>
        <dbReference type="ARBA" id="ARBA00022723"/>
    </source>
</evidence>
<feature type="region of interest" description="Disordered" evidence="7">
    <location>
        <begin position="114"/>
        <end position="164"/>
    </location>
</feature>
<dbReference type="GO" id="GO:0003677">
    <property type="term" value="F:DNA binding"/>
    <property type="evidence" value="ECO:0007669"/>
    <property type="project" value="InterPro"/>
</dbReference>
<keyword evidence="3" id="KW-0862">Zinc</keyword>
<evidence type="ECO:0000256" key="5">
    <source>
        <dbReference type="ARBA" id="ARBA00023163"/>
    </source>
</evidence>
<dbReference type="InterPro" id="IPR052035">
    <property type="entry name" value="ZnF_BED_domain_contain"/>
</dbReference>
<evidence type="ECO:0000256" key="6">
    <source>
        <dbReference type="PROSITE-ProRule" id="PRU00027"/>
    </source>
</evidence>
<dbReference type="EMBL" id="JAAIUW010000002">
    <property type="protein sequence ID" value="KAF7841070.1"/>
    <property type="molecule type" value="Genomic_DNA"/>
</dbReference>
<dbReference type="OrthoDB" id="1745426at2759"/>
<feature type="domain" description="BED-type" evidence="8">
    <location>
        <begin position="166"/>
        <end position="224"/>
    </location>
</feature>
<evidence type="ECO:0000259" key="8">
    <source>
        <dbReference type="PROSITE" id="PS50808"/>
    </source>
</evidence>
<dbReference type="PANTHER" id="PTHR46481">
    <property type="entry name" value="ZINC FINGER BED DOMAIN-CONTAINING PROTEIN 4"/>
    <property type="match status" value="1"/>
</dbReference>
<dbReference type="PROSITE" id="PS50808">
    <property type="entry name" value="ZF_BED"/>
    <property type="match status" value="1"/>
</dbReference>
<dbReference type="AlphaFoldDB" id="A0A834XAE7"/>
<reference evidence="9" key="1">
    <citation type="submission" date="2020-09" db="EMBL/GenBank/DDBJ databases">
        <title>Genome-Enabled Discovery of Anthraquinone Biosynthesis in Senna tora.</title>
        <authorList>
            <person name="Kang S.-H."/>
            <person name="Pandey R.P."/>
            <person name="Lee C.-M."/>
            <person name="Sim J.-S."/>
            <person name="Jeong J.-T."/>
            <person name="Choi B.-S."/>
            <person name="Jung M."/>
            <person name="Ginzburg D."/>
            <person name="Zhao K."/>
            <person name="Won S.Y."/>
            <person name="Oh T.-J."/>
            <person name="Yu Y."/>
            <person name="Kim N.-H."/>
            <person name="Lee O.R."/>
            <person name="Lee T.-H."/>
            <person name="Bashyal P."/>
            <person name="Kim T.-S."/>
            <person name="Lee W.-H."/>
            <person name="Kawkins C."/>
            <person name="Kim C.-K."/>
            <person name="Kim J.S."/>
            <person name="Ahn B.O."/>
            <person name="Rhee S.Y."/>
            <person name="Sohng J.K."/>
        </authorList>
    </citation>
    <scope>NUCLEOTIDE SEQUENCE</scope>
    <source>
        <tissue evidence="9">Leaf</tissue>
    </source>
</reference>
<feature type="region of interest" description="Disordered" evidence="7">
    <location>
        <begin position="550"/>
        <end position="581"/>
    </location>
</feature>
<keyword evidence="4" id="KW-0805">Transcription regulation</keyword>
<keyword evidence="5" id="KW-0804">Transcription</keyword>
<keyword evidence="2 6" id="KW-0863">Zinc-finger</keyword>
<dbReference type="SUPFAM" id="SSF53098">
    <property type="entry name" value="Ribonuclease H-like"/>
    <property type="match status" value="1"/>
</dbReference>
<dbReference type="SUPFAM" id="SSF140996">
    <property type="entry name" value="Hermes dimerisation domain"/>
    <property type="match status" value="1"/>
</dbReference>
<dbReference type="GO" id="GO:0008270">
    <property type="term" value="F:zinc ion binding"/>
    <property type="evidence" value="ECO:0007669"/>
    <property type="project" value="UniProtKB-KW"/>
</dbReference>
<evidence type="ECO:0000256" key="3">
    <source>
        <dbReference type="ARBA" id="ARBA00022833"/>
    </source>
</evidence>
<evidence type="ECO:0000256" key="4">
    <source>
        <dbReference type="ARBA" id="ARBA00023015"/>
    </source>
</evidence>
<evidence type="ECO:0000313" key="9">
    <source>
        <dbReference type="EMBL" id="KAF7841070.1"/>
    </source>
</evidence>
<dbReference type="InterPro" id="IPR003656">
    <property type="entry name" value="Znf_BED"/>
</dbReference>
<evidence type="ECO:0000256" key="7">
    <source>
        <dbReference type="SAM" id="MobiDB-lite"/>
    </source>
</evidence>
<keyword evidence="10" id="KW-1185">Reference proteome</keyword>
<proteinExistence type="predicted"/>
<evidence type="ECO:0000313" key="10">
    <source>
        <dbReference type="Proteomes" id="UP000634136"/>
    </source>
</evidence>
<name>A0A834XAE7_9FABA</name>
<dbReference type="SMART" id="SM00614">
    <property type="entry name" value="ZnF_BED"/>
    <property type="match status" value="1"/>
</dbReference>
<accession>A0A834XAE7</accession>
<organism evidence="9 10">
    <name type="scientific">Senna tora</name>
    <dbReference type="NCBI Taxonomy" id="362788"/>
    <lineage>
        <taxon>Eukaryota</taxon>
        <taxon>Viridiplantae</taxon>
        <taxon>Streptophyta</taxon>
        <taxon>Embryophyta</taxon>
        <taxon>Tracheophyta</taxon>
        <taxon>Spermatophyta</taxon>
        <taxon>Magnoliopsida</taxon>
        <taxon>eudicotyledons</taxon>
        <taxon>Gunneridae</taxon>
        <taxon>Pentapetalae</taxon>
        <taxon>rosids</taxon>
        <taxon>fabids</taxon>
        <taxon>Fabales</taxon>
        <taxon>Fabaceae</taxon>
        <taxon>Caesalpinioideae</taxon>
        <taxon>Cassia clade</taxon>
        <taxon>Senna</taxon>
    </lineage>
</organism>
<dbReference type="PANTHER" id="PTHR46481:SF8">
    <property type="entry name" value="ZINC FINGER BED DOMAIN-CONTAINING PROTEIN RICESLEEPER 1-LIKE"/>
    <property type="match status" value="1"/>
</dbReference>
<comment type="caution">
    <text evidence="9">The sequence shown here is derived from an EMBL/GenBank/DDBJ whole genome shotgun (WGS) entry which is preliminary data.</text>
</comment>
<keyword evidence="1" id="KW-0479">Metal-binding</keyword>